<reference evidence="1" key="1">
    <citation type="submission" date="2021-10" db="EMBL/GenBank/DDBJ databases">
        <title>Tropical sea cucumber genome reveals ecological adaptation and Cuvierian tubules defense mechanism.</title>
        <authorList>
            <person name="Chen T."/>
        </authorList>
    </citation>
    <scope>NUCLEOTIDE SEQUENCE</scope>
    <source>
        <strain evidence="1">Nanhai2018</strain>
        <tissue evidence="1">Muscle</tissue>
    </source>
</reference>
<proteinExistence type="predicted"/>
<name>A0A9Q1HJP2_HOLLE</name>
<comment type="caution">
    <text evidence="1">The sequence shown here is derived from an EMBL/GenBank/DDBJ whole genome shotgun (WGS) entry which is preliminary data.</text>
</comment>
<keyword evidence="2" id="KW-1185">Reference proteome</keyword>
<dbReference type="EMBL" id="JAIZAY010000001">
    <property type="protein sequence ID" value="KAJ8049529.1"/>
    <property type="molecule type" value="Genomic_DNA"/>
</dbReference>
<dbReference type="AlphaFoldDB" id="A0A9Q1HJP2"/>
<dbReference type="Proteomes" id="UP001152320">
    <property type="component" value="Chromosome 1"/>
</dbReference>
<sequence>MLGGKGEASNFKDHVFKHPVTTGESVLSCCRKQCSHGHSEHKLKHTDGYYIWQLCIG</sequence>
<organism evidence="1 2">
    <name type="scientific">Holothuria leucospilota</name>
    <name type="common">Black long sea cucumber</name>
    <name type="synonym">Mertensiothuria leucospilota</name>
    <dbReference type="NCBI Taxonomy" id="206669"/>
    <lineage>
        <taxon>Eukaryota</taxon>
        <taxon>Metazoa</taxon>
        <taxon>Echinodermata</taxon>
        <taxon>Eleutherozoa</taxon>
        <taxon>Echinozoa</taxon>
        <taxon>Holothuroidea</taxon>
        <taxon>Aspidochirotacea</taxon>
        <taxon>Aspidochirotida</taxon>
        <taxon>Holothuriidae</taxon>
        <taxon>Holothuria</taxon>
    </lineage>
</organism>
<evidence type="ECO:0000313" key="2">
    <source>
        <dbReference type="Proteomes" id="UP001152320"/>
    </source>
</evidence>
<protein>
    <submittedName>
        <fullName evidence="1">Uncharacterized protein</fullName>
    </submittedName>
</protein>
<accession>A0A9Q1HJP2</accession>
<gene>
    <name evidence="1" type="ORF">HOLleu_02313</name>
</gene>
<evidence type="ECO:0000313" key="1">
    <source>
        <dbReference type="EMBL" id="KAJ8049529.1"/>
    </source>
</evidence>